<dbReference type="GO" id="GO:0003700">
    <property type="term" value="F:DNA-binding transcription factor activity"/>
    <property type="evidence" value="ECO:0007669"/>
    <property type="project" value="TreeGrafter"/>
</dbReference>
<keyword evidence="1" id="KW-0805">Transcription regulation</keyword>
<evidence type="ECO:0000259" key="4">
    <source>
        <dbReference type="PROSITE" id="PS50932"/>
    </source>
</evidence>
<dbReference type="InterPro" id="IPR046335">
    <property type="entry name" value="LacI/GalR-like_sensor"/>
</dbReference>
<dbReference type="CDD" id="cd01392">
    <property type="entry name" value="HTH_LacI"/>
    <property type="match status" value="1"/>
</dbReference>
<dbReference type="SMART" id="SM00354">
    <property type="entry name" value="HTH_LACI"/>
    <property type="match status" value="1"/>
</dbReference>
<proteinExistence type="predicted"/>
<dbReference type="RefSeq" id="WP_136958381.1">
    <property type="nucleotide sequence ID" value="NZ_CP039690.1"/>
</dbReference>
<dbReference type="InterPro" id="IPR028082">
    <property type="entry name" value="Peripla_BP_I"/>
</dbReference>
<dbReference type="Pfam" id="PF00356">
    <property type="entry name" value="LacI"/>
    <property type="match status" value="1"/>
</dbReference>
<protein>
    <submittedName>
        <fullName evidence="5">LacI family transcriptional regulator</fullName>
    </submittedName>
</protein>
<dbReference type="InterPro" id="IPR010982">
    <property type="entry name" value="Lambda_DNA-bd_dom_sf"/>
</dbReference>
<dbReference type="PANTHER" id="PTHR30146:SF109">
    <property type="entry name" value="HTH-TYPE TRANSCRIPTIONAL REGULATOR GALS"/>
    <property type="match status" value="1"/>
</dbReference>
<dbReference type="Proteomes" id="UP000298781">
    <property type="component" value="Chromosome"/>
</dbReference>
<evidence type="ECO:0000256" key="3">
    <source>
        <dbReference type="ARBA" id="ARBA00023163"/>
    </source>
</evidence>
<reference evidence="5 6" key="1">
    <citation type="submission" date="2019-04" db="EMBL/GenBank/DDBJ databases">
        <title>Phreatobacter aquaticus sp. nov.</title>
        <authorList>
            <person name="Choi A."/>
        </authorList>
    </citation>
    <scope>NUCLEOTIDE SEQUENCE [LARGE SCALE GENOMIC DNA]</scope>
    <source>
        <strain evidence="5 6">KCTC 52518</strain>
    </source>
</reference>
<evidence type="ECO:0000256" key="1">
    <source>
        <dbReference type="ARBA" id="ARBA00023015"/>
    </source>
</evidence>
<dbReference type="AlphaFoldDB" id="A0A4D7AVA7"/>
<dbReference type="Gene3D" id="3.40.50.2300">
    <property type="match status" value="2"/>
</dbReference>
<dbReference type="OrthoDB" id="7170131at2"/>
<dbReference type="PROSITE" id="PS50932">
    <property type="entry name" value="HTH_LACI_2"/>
    <property type="match status" value="1"/>
</dbReference>
<dbReference type="PANTHER" id="PTHR30146">
    <property type="entry name" value="LACI-RELATED TRANSCRIPTIONAL REPRESSOR"/>
    <property type="match status" value="1"/>
</dbReference>
<keyword evidence="6" id="KW-1185">Reference proteome</keyword>
<dbReference type="SUPFAM" id="SSF53822">
    <property type="entry name" value="Periplasmic binding protein-like I"/>
    <property type="match status" value="1"/>
</dbReference>
<dbReference type="CDD" id="cd06267">
    <property type="entry name" value="PBP1_LacI_sugar_binding-like"/>
    <property type="match status" value="1"/>
</dbReference>
<dbReference type="GO" id="GO:0000976">
    <property type="term" value="F:transcription cis-regulatory region binding"/>
    <property type="evidence" value="ECO:0007669"/>
    <property type="project" value="TreeGrafter"/>
</dbReference>
<dbReference type="SUPFAM" id="SSF47413">
    <property type="entry name" value="lambda repressor-like DNA-binding domains"/>
    <property type="match status" value="1"/>
</dbReference>
<feature type="domain" description="HTH lacI-type" evidence="4">
    <location>
        <begin position="4"/>
        <end position="60"/>
    </location>
</feature>
<organism evidence="5 6">
    <name type="scientific">Phreatobacter stygius</name>
    <dbReference type="NCBI Taxonomy" id="1940610"/>
    <lineage>
        <taxon>Bacteria</taxon>
        <taxon>Pseudomonadati</taxon>
        <taxon>Pseudomonadota</taxon>
        <taxon>Alphaproteobacteria</taxon>
        <taxon>Hyphomicrobiales</taxon>
        <taxon>Phreatobacteraceae</taxon>
        <taxon>Phreatobacter</taxon>
    </lineage>
</organism>
<keyword evidence="3" id="KW-0804">Transcription</keyword>
<dbReference type="Gene3D" id="1.10.260.40">
    <property type="entry name" value="lambda repressor-like DNA-binding domains"/>
    <property type="match status" value="1"/>
</dbReference>
<evidence type="ECO:0000313" key="6">
    <source>
        <dbReference type="Proteomes" id="UP000298781"/>
    </source>
</evidence>
<sequence length="349" mass="36643">MARPTLSDVARLAGVDVSTASRVLRGEAAQRIREETRERIVQVARELDYRANAFARGLRTARSSTLGIVVPQLDNPVFAAAIQGAEAAAAEHGFSLLIAHRAPGARDAGVYKRLSEGNRVDGLLVASLDDDDVLLSELEATETDYVLLNRTLAGARYSVVLDSRAATRIALDHLVSLGHRRIAHLAGRPGGFNAGERLAGYREGLAAHGIGFDPDLVAVAGYTAEGGAAAMRQLIDRKPTAVLAATLVSAAGAMAVLHEAGWRIPQDVSVIGLHDADVATMLYPALTTVRMPTERMGRLATELLVRLVAGESPEGVAPLAPEGLVVRASTGPVAGLGGSLRAPSGEKRR</sequence>
<gene>
    <name evidence="5" type="ORF">E8M01_00840</name>
</gene>
<dbReference type="EMBL" id="CP039690">
    <property type="protein sequence ID" value="QCI62918.1"/>
    <property type="molecule type" value="Genomic_DNA"/>
</dbReference>
<accession>A0A4D7AVA7</accession>
<evidence type="ECO:0000313" key="5">
    <source>
        <dbReference type="EMBL" id="QCI62918.1"/>
    </source>
</evidence>
<keyword evidence="2" id="KW-0238">DNA-binding</keyword>
<dbReference type="KEGG" id="pstg:E8M01_00840"/>
<dbReference type="Pfam" id="PF13377">
    <property type="entry name" value="Peripla_BP_3"/>
    <property type="match status" value="1"/>
</dbReference>
<dbReference type="InterPro" id="IPR000843">
    <property type="entry name" value="HTH_LacI"/>
</dbReference>
<evidence type="ECO:0000256" key="2">
    <source>
        <dbReference type="ARBA" id="ARBA00023125"/>
    </source>
</evidence>
<name>A0A4D7AVA7_9HYPH</name>